<protein>
    <recommendedName>
        <fullName evidence="4">DUF2845 domain-containing protein</fullName>
    </recommendedName>
</protein>
<feature type="signal peptide" evidence="1">
    <location>
        <begin position="1"/>
        <end position="19"/>
    </location>
</feature>
<accession>A0ABU3WAY6</accession>
<keyword evidence="3" id="KW-1185">Reference proteome</keyword>
<proteinExistence type="predicted"/>
<feature type="chain" id="PRO_5046707875" description="DUF2845 domain-containing protein" evidence="1">
    <location>
        <begin position="20"/>
        <end position="99"/>
    </location>
</feature>
<dbReference type="RefSeq" id="WP_317081236.1">
    <property type="nucleotide sequence ID" value="NZ_JASVDY010000001.1"/>
</dbReference>
<organism evidence="2 3">
    <name type="scientific">Acinetobacter chinensis</name>
    <dbReference type="NCBI Taxonomy" id="2004650"/>
    <lineage>
        <taxon>Bacteria</taxon>
        <taxon>Pseudomonadati</taxon>
        <taxon>Pseudomonadota</taxon>
        <taxon>Gammaproteobacteria</taxon>
        <taxon>Moraxellales</taxon>
        <taxon>Moraxellaceae</taxon>
        <taxon>Acinetobacter</taxon>
    </lineage>
</organism>
<name>A0ABU3WAY6_9GAMM</name>
<gene>
    <name evidence="2" type="ORF">QR674_01010</name>
</gene>
<evidence type="ECO:0000313" key="2">
    <source>
        <dbReference type="EMBL" id="MDV2467569.1"/>
    </source>
</evidence>
<evidence type="ECO:0000313" key="3">
    <source>
        <dbReference type="Proteomes" id="UP001278188"/>
    </source>
</evidence>
<comment type="caution">
    <text evidence="2">The sequence shown here is derived from an EMBL/GenBank/DDBJ whole genome shotgun (WGS) entry which is preliminary data.</text>
</comment>
<dbReference type="Proteomes" id="UP001278188">
    <property type="component" value="Unassembled WGS sequence"/>
</dbReference>
<sequence>MKYILSLALSLCVSTAVFAATESSSVRTPTGQLVSVGDTLTEMEERMGQSPESMNTYELKEKDHSHIASAYVYEIDNSIYTLTIVNNQVKKIERINKTP</sequence>
<keyword evidence="1" id="KW-0732">Signal</keyword>
<evidence type="ECO:0008006" key="4">
    <source>
        <dbReference type="Google" id="ProtNLM"/>
    </source>
</evidence>
<reference evidence="2 3" key="1">
    <citation type="submission" date="2023-06" db="EMBL/GenBank/DDBJ databases">
        <title>Genomic Analysis of Acinetobacter Strains Recovered from South Australian Aquatic Samples provides Insights into the Circulation of Antibiotic Resistance determinants in the Environment.</title>
        <authorList>
            <person name="Tobin L."/>
            <person name="Jarocki V.M."/>
            <person name="Kenyon J."/>
            <person name="Drigo B."/>
            <person name="Donner E."/>
            <person name="Djordjevic S.P."/>
            <person name="Hamidian M."/>
        </authorList>
    </citation>
    <scope>NUCLEOTIDE SEQUENCE [LARGE SCALE GENOMIC DNA]</scope>
    <source>
        <strain evidence="2 3">SAAc652</strain>
    </source>
</reference>
<dbReference type="EMBL" id="JASVDY010000001">
    <property type="protein sequence ID" value="MDV2467569.1"/>
    <property type="molecule type" value="Genomic_DNA"/>
</dbReference>
<evidence type="ECO:0000256" key="1">
    <source>
        <dbReference type="SAM" id="SignalP"/>
    </source>
</evidence>